<evidence type="ECO:0000313" key="9">
    <source>
        <dbReference type="EMBL" id="RYU89574.1"/>
    </source>
</evidence>
<proteinExistence type="predicted"/>
<dbReference type="GO" id="GO:0016036">
    <property type="term" value="P:cellular response to phosphate starvation"/>
    <property type="evidence" value="ECO:0007669"/>
    <property type="project" value="TreeGrafter"/>
</dbReference>
<dbReference type="Gene3D" id="3.30.565.10">
    <property type="entry name" value="Histidine kinase-like ATPase, C-terminal domain"/>
    <property type="match status" value="1"/>
</dbReference>
<evidence type="ECO:0000256" key="4">
    <source>
        <dbReference type="ARBA" id="ARBA00022679"/>
    </source>
</evidence>
<protein>
    <recommendedName>
        <fullName evidence="2">histidine kinase</fullName>
        <ecNumber evidence="2">2.7.13.3</ecNumber>
    </recommendedName>
</protein>
<keyword evidence="7" id="KW-0472">Membrane</keyword>
<evidence type="ECO:0000256" key="3">
    <source>
        <dbReference type="ARBA" id="ARBA00022553"/>
    </source>
</evidence>
<comment type="caution">
    <text evidence="9">The sequence shown here is derived from an EMBL/GenBank/DDBJ whole genome shotgun (WGS) entry which is preliminary data.</text>
</comment>
<keyword evidence="4" id="KW-0808">Transferase</keyword>
<dbReference type="AlphaFoldDB" id="A0A4Q5LJT6"/>
<name>A0A4Q5LJT6_9SPHI</name>
<keyword evidence="5 9" id="KW-0418">Kinase</keyword>
<dbReference type="SUPFAM" id="SSF47384">
    <property type="entry name" value="Homodimeric domain of signal transducing histidine kinase"/>
    <property type="match status" value="1"/>
</dbReference>
<comment type="catalytic activity">
    <reaction evidence="1">
        <text>ATP + protein L-histidine = ADP + protein N-phospho-L-histidine.</text>
        <dbReference type="EC" id="2.7.13.3"/>
    </reaction>
</comment>
<dbReference type="SUPFAM" id="SSF55874">
    <property type="entry name" value="ATPase domain of HSP90 chaperone/DNA topoisomerase II/histidine kinase"/>
    <property type="match status" value="1"/>
</dbReference>
<dbReference type="OrthoDB" id="1522504at2"/>
<keyword evidence="7" id="KW-1133">Transmembrane helix</keyword>
<gene>
    <name evidence="9" type="ORF">EWM62_14760</name>
</gene>
<evidence type="ECO:0000256" key="7">
    <source>
        <dbReference type="SAM" id="Phobius"/>
    </source>
</evidence>
<dbReference type="InterPro" id="IPR003661">
    <property type="entry name" value="HisK_dim/P_dom"/>
</dbReference>
<dbReference type="Pfam" id="PF00512">
    <property type="entry name" value="HisKA"/>
    <property type="match status" value="1"/>
</dbReference>
<dbReference type="InterPro" id="IPR036890">
    <property type="entry name" value="HATPase_C_sf"/>
</dbReference>
<dbReference type="SMART" id="SM00387">
    <property type="entry name" value="HATPase_c"/>
    <property type="match status" value="1"/>
</dbReference>
<dbReference type="EC" id="2.7.13.3" evidence="2"/>
<sequence>MKLKTKLTLFNAISKLVIVTLFILLLPGIIENINKSYTDSRLLKQKNKLLQIVSEKGIKTYIENGESYGSYLPLKEEYISLDEVEPGYYLDTIRDEQRLVERDTIDYRILSHTFKAGNRNYLLEIGKSTETIGETTGPLQNIAFQILLGMILLTILADQIFSTYVLRPLNIIIRTKLIGNKFPKFTVYKEVKTSTSDFQHLDLSIHKMVETIETAFQKEREFISNASHELMTPISILQSKIENMFEQDDIADELKLRLMEMQKILNRLKSITKTLLLISQIENDQFLKEDIVSARALLQDIYEEISIRLQDRNISLAILVIEDVQLAHVNKFLLFNLFFNLINNAIKYNKTDGEITVTAQWVKNNYTISIADTGIGIADDELPYIFNRFKKLKQSLSQDSFGLGLPIVKSIATFHQMGINVVSEKGVGSTFTLTFPQKVTADSPVN</sequence>
<accession>A0A4Q5LJT6</accession>
<dbReference type="Proteomes" id="UP000293331">
    <property type="component" value="Unassembled WGS sequence"/>
</dbReference>
<dbReference type="PANTHER" id="PTHR45453">
    <property type="entry name" value="PHOSPHATE REGULON SENSOR PROTEIN PHOR"/>
    <property type="match status" value="1"/>
</dbReference>
<dbReference type="InterPro" id="IPR005467">
    <property type="entry name" value="His_kinase_dom"/>
</dbReference>
<feature type="domain" description="Histidine kinase" evidence="8">
    <location>
        <begin position="225"/>
        <end position="439"/>
    </location>
</feature>
<dbReference type="InterPro" id="IPR004358">
    <property type="entry name" value="Sig_transdc_His_kin-like_C"/>
</dbReference>
<dbReference type="CDD" id="cd00075">
    <property type="entry name" value="HATPase"/>
    <property type="match status" value="1"/>
</dbReference>
<reference evidence="9 10" key="1">
    <citation type="submission" date="2019-02" db="EMBL/GenBank/DDBJ databases">
        <title>Bacterial novel species Mucilaginibacter sp. 17JY9-4 isolated from soil.</title>
        <authorList>
            <person name="Jung H.-Y."/>
        </authorList>
    </citation>
    <scope>NUCLEOTIDE SEQUENCE [LARGE SCALE GENOMIC DNA]</scope>
    <source>
        <strain evidence="9 10">17JY9-4</strain>
    </source>
</reference>
<dbReference type="GO" id="GO:0000155">
    <property type="term" value="F:phosphorelay sensor kinase activity"/>
    <property type="evidence" value="ECO:0007669"/>
    <property type="project" value="InterPro"/>
</dbReference>
<dbReference type="Gene3D" id="1.10.287.130">
    <property type="match status" value="1"/>
</dbReference>
<evidence type="ECO:0000313" key="10">
    <source>
        <dbReference type="Proteomes" id="UP000293331"/>
    </source>
</evidence>
<evidence type="ECO:0000256" key="2">
    <source>
        <dbReference type="ARBA" id="ARBA00012438"/>
    </source>
</evidence>
<dbReference type="GO" id="GO:0005886">
    <property type="term" value="C:plasma membrane"/>
    <property type="evidence" value="ECO:0007669"/>
    <property type="project" value="TreeGrafter"/>
</dbReference>
<keyword evidence="3" id="KW-0597">Phosphoprotein</keyword>
<dbReference type="InterPro" id="IPR050351">
    <property type="entry name" value="BphY/WalK/GraS-like"/>
</dbReference>
<dbReference type="InterPro" id="IPR003594">
    <property type="entry name" value="HATPase_dom"/>
</dbReference>
<dbReference type="PRINTS" id="PR00344">
    <property type="entry name" value="BCTRLSENSOR"/>
</dbReference>
<dbReference type="SMART" id="SM00388">
    <property type="entry name" value="HisKA"/>
    <property type="match status" value="1"/>
</dbReference>
<dbReference type="EMBL" id="SEWG01000005">
    <property type="protein sequence ID" value="RYU89574.1"/>
    <property type="molecule type" value="Genomic_DNA"/>
</dbReference>
<evidence type="ECO:0000256" key="6">
    <source>
        <dbReference type="ARBA" id="ARBA00023012"/>
    </source>
</evidence>
<keyword evidence="6" id="KW-0902">Two-component regulatory system</keyword>
<organism evidence="9 10">
    <name type="scientific">Mucilaginibacter terrigena</name>
    <dbReference type="NCBI Taxonomy" id="2492395"/>
    <lineage>
        <taxon>Bacteria</taxon>
        <taxon>Pseudomonadati</taxon>
        <taxon>Bacteroidota</taxon>
        <taxon>Sphingobacteriia</taxon>
        <taxon>Sphingobacteriales</taxon>
        <taxon>Sphingobacteriaceae</taxon>
        <taxon>Mucilaginibacter</taxon>
    </lineage>
</organism>
<evidence type="ECO:0000256" key="1">
    <source>
        <dbReference type="ARBA" id="ARBA00000085"/>
    </source>
</evidence>
<keyword evidence="7" id="KW-0812">Transmembrane</keyword>
<evidence type="ECO:0000259" key="8">
    <source>
        <dbReference type="PROSITE" id="PS50109"/>
    </source>
</evidence>
<dbReference type="PROSITE" id="PS50109">
    <property type="entry name" value="HIS_KIN"/>
    <property type="match status" value="1"/>
</dbReference>
<evidence type="ECO:0000256" key="5">
    <source>
        <dbReference type="ARBA" id="ARBA00022777"/>
    </source>
</evidence>
<dbReference type="CDD" id="cd00082">
    <property type="entry name" value="HisKA"/>
    <property type="match status" value="1"/>
</dbReference>
<dbReference type="PANTHER" id="PTHR45453:SF1">
    <property type="entry name" value="PHOSPHATE REGULON SENSOR PROTEIN PHOR"/>
    <property type="match status" value="1"/>
</dbReference>
<dbReference type="InterPro" id="IPR036097">
    <property type="entry name" value="HisK_dim/P_sf"/>
</dbReference>
<keyword evidence="10" id="KW-1185">Reference proteome</keyword>
<dbReference type="RefSeq" id="WP_129877433.1">
    <property type="nucleotide sequence ID" value="NZ_SEWG01000005.1"/>
</dbReference>
<dbReference type="GO" id="GO:0004721">
    <property type="term" value="F:phosphoprotein phosphatase activity"/>
    <property type="evidence" value="ECO:0007669"/>
    <property type="project" value="TreeGrafter"/>
</dbReference>
<dbReference type="Pfam" id="PF02518">
    <property type="entry name" value="HATPase_c"/>
    <property type="match status" value="1"/>
</dbReference>
<feature type="transmembrane region" description="Helical" evidence="7">
    <location>
        <begin position="12"/>
        <end position="30"/>
    </location>
</feature>